<dbReference type="GO" id="GO:0009712">
    <property type="term" value="P:catechol-containing compound metabolic process"/>
    <property type="evidence" value="ECO:0007669"/>
    <property type="project" value="InterPro"/>
</dbReference>
<dbReference type="InterPro" id="IPR050770">
    <property type="entry name" value="Intradiol_RC_Dioxygenase"/>
</dbReference>
<dbReference type="PANTHER" id="PTHR33711">
    <property type="entry name" value="DIOXYGENASE, PUTATIVE (AFU_ORTHOLOGUE AFUA_2G02910)-RELATED"/>
    <property type="match status" value="1"/>
</dbReference>
<evidence type="ECO:0000256" key="1">
    <source>
        <dbReference type="ARBA" id="ARBA00001965"/>
    </source>
</evidence>
<dbReference type="EMBL" id="QHKS01000022">
    <property type="protein sequence ID" value="RDJ99534.1"/>
    <property type="molecule type" value="Genomic_DNA"/>
</dbReference>
<comment type="similarity">
    <text evidence="2">Belongs to the intradiol ring-cleavage dioxygenase family.</text>
</comment>
<dbReference type="CDD" id="cd03461">
    <property type="entry name" value="1_2-HQD"/>
    <property type="match status" value="1"/>
</dbReference>
<feature type="domain" description="Intradiol ring-cleavage dioxygenases" evidence="7">
    <location>
        <begin position="132"/>
        <end position="160"/>
    </location>
</feature>
<evidence type="ECO:0000256" key="3">
    <source>
        <dbReference type="ARBA" id="ARBA00022723"/>
    </source>
</evidence>
<dbReference type="GO" id="GO:0018576">
    <property type="term" value="F:catechol 1,2-dioxygenase activity"/>
    <property type="evidence" value="ECO:0007669"/>
    <property type="project" value="InterPro"/>
</dbReference>
<gene>
    <name evidence="8" type="ORF">DLM46_28065</name>
</gene>
<keyword evidence="5" id="KW-0560">Oxidoreductase</keyword>
<dbReference type="InterPro" id="IPR007535">
    <property type="entry name" value="Catechol_dOase_N"/>
</dbReference>
<proteinExistence type="inferred from homology"/>
<dbReference type="InterPro" id="IPR000627">
    <property type="entry name" value="Intradiol_dOase_C"/>
</dbReference>
<comment type="caution">
    <text evidence="8">The sequence shown here is derived from an EMBL/GenBank/DDBJ whole genome shotgun (WGS) entry which is preliminary data.</text>
</comment>
<evidence type="ECO:0000256" key="5">
    <source>
        <dbReference type="ARBA" id="ARBA00023002"/>
    </source>
</evidence>
<dbReference type="InterPro" id="IPR015889">
    <property type="entry name" value="Intradiol_dOase_core"/>
</dbReference>
<dbReference type="OrthoDB" id="9800887at2"/>
<keyword evidence="3" id="KW-0479">Metal-binding</keyword>
<keyword evidence="9" id="KW-1185">Reference proteome</keyword>
<evidence type="ECO:0000256" key="2">
    <source>
        <dbReference type="ARBA" id="ARBA00007825"/>
    </source>
</evidence>
<keyword evidence="6" id="KW-0408">Iron</keyword>
<reference evidence="9" key="1">
    <citation type="submission" date="2018-05" db="EMBL/GenBank/DDBJ databases">
        <authorList>
            <person name="Feng T."/>
        </authorList>
    </citation>
    <scope>NUCLEOTIDE SEQUENCE [LARGE SCALE GENOMIC DNA]</scope>
    <source>
        <strain evidence="9">S27</strain>
    </source>
</reference>
<dbReference type="Pfam" id="PF00775">
    <property type="entry name" value="Dioxygenase_C"/>
    <property type="match status" value="1"/>
</dbReference>
<protein>
    <submittedName>
        <fullName evidence="8">6-chlorohydroxyquinol-1,2-dioxygenase</fullName>
    </submittedName>
</protein>
<dbReference type="PANTHER" id="PTHR33711:SF7">
    <property type="entry name" value="INTRADIOL RING-CLEAVAGE DIOXYGENASES DOMAIN-CONTAINING PROTEIN-RELATED"/>
    <property type="match status" value="1"/>
</dbReference>
<evidence type="ECO:0000313" key="8">
    <source>
        <dbReference type="EMBL" id="RDJ99534.1"/>
    </source>
</evidence>
<organism evidence="8 9">
    <name type="scientific">Paraburkholderia lacunae</name>
    <dbReference type="NCBI Taxonomy" id="2211104"/>
    <lineage>
        <taxon>Bacteria</taxon>
        <taxon>Pseudomonadati</taxon>
        <taxon>Pseudomonadota</taxon>
        <taxon>Betaproteobacteria</taxon>
        <taxon>Burkholderiales</taxon>
        <taxon>Burkholderiaceae</taxon>
        <taxon>Paraburkholderia</taxon>
    </lineage>
</organism>
<accession>A0A370N210</accession>
<dbReference type="Pfam" id="PF04444">
    <property type="entry name" value="Dioxygenase_N"/>
    <property type="match status" value="1"/>
</dbReference>
<evidence type="ECO:0000313" key="9">
    <source>
        <dbReference type="Proteomes" id="UP000254875"/>
    </source>
</evidence>
<dbReference type="Gene3D" id="2.60.130.10">
    <property type="entry name" value="Aromatic compound dioxygenase"/>
    <property type="match status" value="1"/>
</dbReference>
<dbReference type="InterPro" id="IPR039390">
    <property type="entry name" value="1_2-HQD/HQD"/>
</dbReference>
<name>A0A370N210_9BURK</name>
<dbReference type="SUPFAM" id="SSF49482">
    <property type="entry name" value="Aromatic compound dioxygenase"/>
    <property type="match status" value="1"/>
</dbReference>
<evidence type="ECO:0000256" key="4">
    <source>
        <dbReference type="ARBA" id="ARBA00022964"/>
    </source>
</evidence>
<dbReference type="GO" id="GO:0008199">
    <property type="term" value="F:ferric iron binding"/>
    <property type="evidence" value="ECO:0007669"/>
    <property type="project" value="InterPro"/>
</dbReference>
<sequence length="291" mass="32089">MRSMMNDETIHPLTQNVLKTFAGCTDPRLKQIMTALVEHLHAFAREVELTGDEWRRGIEFLTATGNKCSGIRQEFILLSDTLGLSIMVDAINHGHEGDTTESSLLGPFYREGARNEAFGANIARTEGEPALIHGRLVDERGAPVAGALIEVWETANNGMYEGQDPDQPESNLRGKFRSGPNGEYAFRTIKPTSYPIPTDGPVGKMLMATGRHPMRPAHVHFLIEAPGYETLTTALYSAGDPYVESDAVFGAKPSLVIDYVPNDNAAAAKEWDLPSPFFEVQRDFVLSERRV</sequence>
<evidence type="ECO:0000256" key="6">
    <source>
        <dbReference type="ARBA" id="ARBA00023004"/>
    </source>
</evidence>
<dbReference type="AlphaFoldDB" id="A0A370N210"/>
<dbReference type="Proteomes" id="UP000254875">
    <property type="component" value="Unassembled WGS sequence"/>
</dbReference>
<dbReference type="PROSITE" id="PS00083">
    <property type="entry name" value="INTRADIOL_DIOXYGENAS"/>
    <property type="match status" value="1"/>
</dbReference>
<keyword evidence="4 8" id="KW-0223">Dioxygenase</keyword>
<evidence type="ECO:0000259" key="7">
    <source>
        <dbReference type="PROSITE" id="PS00083"/>
    </source>
</evidence>
<comment type="cofactor">
    <cofactor evidence="1">
        <name>Fe(3+)</name>
        <dbReference type="ChEBI" id="CHEBI:29034"/>
    </cofactor>
</comment>